<evidence type="ECO:0000313" key="4">
    <source>
        <dbReference type="EMBL" id="PVA05702.1"/>
    </source>
</evidence>
<organism evidence="4 5">
    <name type="scientific">Thalassorhabdomicrobium marinisediminis</name>
    <dbReference type="NCBI Taxonomy" id="2170577"/>
    <lineage>
        <taxon>Bacteria</taxon>
        <taxon>Pseudomonadati</taxon>
        <taxon>Pseudomonadota</taxon>
        <taxon>Alphaproteobacteria</taxon>
        <taxon>Rhodobacterales</taxon>
        <taxon>Paracoccaceae</taxon>
        <taxon>Thalassorhabdomicrobium</taxon>
    </lineage>
</organism>
<evidence type="ECO:0000313" key="5">
    <source>
        <dbReference type="Proteomes" id="UP000244817"/>
    </source>
</evidence>
<gene>
    <name evidence="4" type="ORF">DC363_12765</name>
</gene>
<dbReference type="EMBL" id="QCYG01000008">
    <property type="protein sequence ID" value="PVA05702.1"/>
    <property type="molecule type" value="Genomic_DNA"/>
</dbReference>
<feature type="domain" description="BFD-like [2Fe-2S]-binding" evidence="3">
    <location>
        <begin position="395"/>
        <end position="446"/>
    </location>
</feature>
<evidence type="ECO:0000259" key="2">
    <source>
        <dbReference type="Pfam" id="PF01266"/>
    </source>
</evidence>
<dbReference type="Proteomes" id="UP000244817">
    <property type="component" value="Unassembled WGS sequence"/>
</dbReference>
<dbReference type="Gene3D" id="3.50.50.60">
    <property type="entry name" value="FAD/NAD(P)-binding domain"/>
    <property type="match status" value="1"/>
</dbReference>
<dbReference type="RefSeq" id="WP_108641555.1">
    <property type="nucleotide sequence ID" value="NZ_QCYG01000008.1"/>
</dbReference>
<dbReference type="Pfam" id="PF01266">
    <property type="entry name" value="DAO"/>
    <property type="match status" value="1"/>
</dbReference>
<evidence type="ECO:0000256" key="1">
    <source>
        <dbReference type="ARBA" id="ARBA00023002"/>
    </source>
</evidence>
<dbReference type="Gene3D" id="1.10.10.1100">
    <property type="entry name" value="BFD-like [2Fe-2S]-binding domain"/>
    <property type="match status" value="1"/>
</dbReference>
<dbReference type="PROSITE" id="PS51257">
    <property type="entry name" value="PROKAR_LIPOPROTEIN"/>
    <property type="match status" value="1"/>
</dbReference>
<dbReference type="SUPFAM" id="SSF51905">
    <property type="entry name" value="FAD/NAD(P)-binding domain"/>
    <property type="match status" value="1"/>
</dbReference>
<keyword evidence="1" id="KW-0560">Oxidoreductase</keyword>
<keyword evidence="5" id="KW-1185">Reference proteome</keyword>
<dbReference type="OrthoDB" id="7156675at2"/>
<comment type="caution">
    <text evidence="4">The sequence shown here is derived from an EMBL/GenBank/DDBJ whole genome shotgun (WGS) entry which is preliminary data.</text>
</comment>
<accession>A0A2T7FU81</accession>
<reference evidence="4 5" key="1">
    <citation type="submission" date="2018-04" db="EMBL/GenBank/DDBJ databases">
        <title>Pelagivirga bohaiensis gen. nov., sp. nov., a bacterium isolated from the Bohai Sea.</title>
        <authorList>
            <person name="Ji X."/>
        </authorList>
    </citation>
    <scope>NUCLEOTIDE SEQUENCE [LARGE SCALE GENOMIC DNA]</scope>
    <source>
        <strain evidence="4 5">BH-SD16</strain>
    </source>
</reference>
<dbReference type="PANTHER" id="PTHR42720:SF1">
    <property type="entry name" value="GLYCEROL 3-PHOSPHATE OXIDASE"/>
    <property type="match status" value="1"/>
</dbReference>
<feature type="domain" description="FAD dependent oxidoreductase" evidence="2">
    <location>
        <begin position="7"/>
        <end position="356"/>
    </location>
</feature>
<evidence type="ECO:0000259" key="3">
    <source>
        <dbReference type="Pfam" id="PF04324"/>
    </source>
</evidence>
<dbReference type="InterPro" id="IPR052745">
    <property type="entry name" value="G3P_Oxidase/Oxidoreductase"/>
</dbReference>
<dbReference type="InterPro" id="IPR036188">
    <property type="entry name" value="FAD/NAD-bd_sf"/>
</dbReference>
<protein>
    <submittedName>
        <fullName evidence="4">FAD/NAD(P)-binding oxidoreductase</fullName>
    </submittedName>
</protein>
<dbReference type="SUPFAM" id="SSF54373">
    <property type="entry name" value="FAD-linked reductases, C-terminal domain"/>
    <property type="match status" value="1"/>
</dbReference>
<name>A0A2T7FU81_9RHOB</name>
<dbReference type="AlphaFoldDB" id="A0A2T7FU81"/>
<proteinExistence type="predicted"/>
<dbReference type="InterPro" id="IPR007419">
    <property type="entry name" value="BFD-like_2Fe2S-bd_dom"/>
</dbReference>
<dbReference type="GO" id="GO:0016491">
    <property type="term" value="F:oxidoreductase activity"/>
    <property type="evidence" value="ECO:0007669"/>
    <property type="project" value="UniProtKB-KW"/>
</dbReference>
<dbReference type="InterPro" id="IPR041854">
    <property type="entry name" value="BFD-like_2Fe2S-bd_dom_sf"/>
</dbReference>
<dbReference type="PANTHER" id="PTHR42720">
    <property type="entry name" value="GLYCEROL-3-PHOSPHATE DEHYDROGENASE"/>
    <property type="match status" value="1"/>
</dbReference>
<dbReference type="Pfam" id="PF04324">
    <property type="entry name" value="Fer2_BFD"/>
    <property type="match status" value="1"/>
</dbReference>
<sequence length="461" mass="49500">MTRDTFDIAIIGGGVVGCAIARRLTLDGARVVVIEKALDVLDGASKGNSAILHTGFDAPPGSLEQACIAAGYKEYLEIAGQMSLPILKSGALVLAWSDDQLKQLPKLIEKAHANGVTDVTSLSREEILRKEPNLSPDLLGGFAVPGEYLIDPWGTAHAYILQAIANGATLLRNAEVLTGHFEGTSWTLKTTQGDMHADHVINCAGLYGDIVDERLTGARRFTITPRKGQFVVFDKPASNLLSSIILPVPTKTTKGVVICRTIFGNLLVGPTAEDQESRTDGSTTRDALLDLQAKGVEMVPGLSNCDVTTAYAGLRPATEYQDYQIHQDRQSRYISVGGIRSTGLSSSLGIAQHVSALLDTFGTQFKPLSTPVTPTPEKLSEYHDRDWQCPGSDGIVCHCELVTKREIERVLDGPMPPATLAGLKRRTRVTMGRCQGFYCTGALAALTEGRLVRPMGTRDGS</sequence>
<dbReference type="CDD" id="cd19946">
    <property type="entry name" value="GlpA-like_Fer2_BFD-like"/>
    <property type="match status" value="1"/>
</dbReference>
<dbReference type="Gene3D" id="3.30.9.10">
    <property type="entry name" value="D-Amino Acid Oxidase, subunit A, domain 2"/>
    <property type="match status" value="1"/>
</dbReference>
<dbReference type="InterPro" id="IPR006076">
    <property type="entry name" value="FAD-dep_OxRdtase"/>
</dbReference>